<feature type="transmembrane region" description="Helical" evidence="2">
    <location>
        <begin position="299"/>
        <end position="319"/>
    </location>
</feature>
<gene>
    <name evidence="3" type="ORF">OAUR00152_LOCUS28964</name>
</gene>
<keyword evidence="2" id="KW-1133">Transmembrane helix</keyword>
<dbReference type="AlphaFoldDB" id="A0A7S4JK57"/>
<accession>A0A7S4JK57</accession>
<name>A0A7S4JK57_9STRA</name>
<feature type="transmembrane region" description="Helical" evidence="2">
    <location>
        <begin position="218"/>
        <end position="243"/>
    </location>
</feature>
<evidence type="ECO:0000256" key="1">
    <source>
        <dbReference type="SAM" id="MobiDB-lite"/>
    </source>
</evidence>
<keyword evidence="2" id="KW-0812">Transmembrane</keyword>
<sequence>MSNTGSSTTPEMQVDVDGGDNVGENLVDPGTAELLDEIDFFEPFGWPYDANQATWSLSLPKSVFSSVFMLHLSISEEMQRTFHFVKVLYIPQFMLYAIVLVTQASFMFYLYDITKIAINESDNICERGGHTYLRMLCFAVIVAAILQDVQETINMFRWIQCVPTWNEEMHPKIIDECCYGDHEGCGMTKFPFQKYKNREGIIVEKPAVGFTHFYRASIFTFVLLPKFLFAISLIYLGGGFLAIAESNSDLILNAVALTFILEVDDIFYDVLTPSMFKLWLETNFTITFGESEENEAFRYLPYGGIAVIGACVAGLYKLWC</sequence>
<feature type="compositionally biased region" description="Polar residues" evidence="1">
    <location>
        <begin position="1"/>
        <end position="11"/>
    </location>
</feature>
<evidence type="ECO:0000313" key="3">
    <source>
        <dbReference type="EMBL" id="CAE2266147.1"/>
    </source>
</evidence>
<protein>
    <submittedName>
        <fullName evidence="3">Uncharacterized protein</fullName>
    </submittedName>
</protein>
<keyword evidence="2" id="KW-0472">Membrane</keyword>
<reference evidence="3" key="1">
    <citation type="submission" date="2021-01" db="EMBL/GenBank/DDBJ databases">
        <authorList>
            <person name="Corre E."/>
            <person name="Pelletier E."/>
            <person name="Niang G."/>
            <person name="Scheremetjew M."/>
            <person name="Finn R."/>
            <person name="Kale V."/>
            <person name="Holt S."/>
            <person name="Cochrane G."/>
            <person name="Meng A."/>
            <person name="Brown T."/>
            <person name="Cohen L."/>
        </authorList>
    </citation>
    <scope>NUCLEOTIDE SEQUENCE</scope>
    <source>
        <strain evidence="3">Isolate 1302-5</strain>
    </source>
</reference>
<dbReference type="EMBL" id="HBKQ01041993">
    <property type="protein sequence ID" value="CAE2266147.1"/>
    <property type="molecule type" value="Transcribed_RNA"/>
</dbReference>
<feature type="transmembrane region" description="Helical" evidence="2">
    <location>
        <begin position="93"/>
        <end position="111"/>
    </location>
</feature>
<organism evidence="3">
    <name type="scientific">Odontella aurita</name>
    <dbReference type="NCBI Taxonomy" id="265563"/>
    <lineage>
        <taxon>Eukaryota</taxon>
        <taxon>Sar</taxon>
        <taxon>Stramenopiles</taxon>
        <taxon>Ochrophyta</taxon>
        <taxon>Bacillariophyta</taxon>
        <taxon>Mediophyceae</taxon>
        <taxon>Biddulphiophycidae</taxon>
        <taxon>Eupodiscales</taxon>
        <taxon>Odontellaceae</taxon>
        <taxon>Odontella</taxon>
    </lineage>
</organism>
<proteinExistence type="predicted"/>
<feature type="region of interest" description="Disordered" evidence="1">
    <location>
        <begin position="1"/>
        <end position="20"/>
    </location>
</feature>
<evidence type="ECO:0000256" key="2">
    <source>
        <dbReference type="SAM" id="Phobius"/>
    </source>
</evidence>